<dbReference type="AlphaFoldDB" id="A0A6J2KPW4"/>
<gene>
    <name evidence="3" type="primary">LOC114252638</name>
</gene>
<feature type="domain" description="Tc1-like transposase DDE" evidence="1">
    <location>
        <begin position="155"/>
        <end position="350"/>
    </location>
</feature>
<dbReference type="GeneID" id="114252638"/>
<dbReference type="KEGG" id="bman:114252638"/>
<sequence>MKIDPKKLKSVNFCRSRELAAAICGVSVRTVDKIKNECVKGEVSSPRESINRPCTVTALDDFDKSVIKQIVSSFYCDGEYPSTAKILSRATERIDGFQCSITSMRKILIELGYKYIQASYGRKQLMERTDIVCARLQFLRKLKTLRDSEDTRPRIYLDETWVNQNHSRKRIWLDKDGQGGLNTKTEKRGKLIVRHAGCAKYGFIPEARWVFRAVKSPNEGYHSEMNAKGFTHWFTKLLQSLEELSVIIMDNAPYHSQQINQAPTSANKKSEIQEWLREHGIEFSESELKPELLQKVHRNRPEKIYELYQLALESGHEVIRLPPYHCQYNPIELVWAQAKNEVASKNRTFKIADVEVLVHKAISNVSQKNWEDCVKHAEKLQEVDLKKSHLAEEFVIHVDDDDSDDPDLLVY</sequence>
<dbReference type="OrthoDB" id="7460492at2759"/>
<protein>
    <submittedName>
        <fullName evidence="3">Uncharacterized protein LOC114252638</fullName>
    </submittedName>
</protein>
<dbReference type="InterPro" id="IPR038717">
    <property type="entry name" value="Tc1-like_DDE_dom"/>
</dbReference>
<dbReference type="PANTHER" id="PTHR33939:SF1">
    <property type="entry name" value="DUF4371 DOMAIN-CONTAINING PROTEIN"/>
    <property type="match status" value="1"/>
</dbReference>
<dbReference type="InterPro" id="IPR036397">
    <property type="entry name" value="RNaseH_sf"/>
</dbReference>
<evidence type="ECO:0000313" key="2">
    <source>
        <dbReference type="Proteomes" id="UP000504629"/>
    </source>
</evidence>
<dbReference type="Proteomes" id="UP000504629">
    <property type="component" value="Unplaced"/>
</dbReference>
<evidence type="ECO:0000313" key="3">
    <source>
        <dbReference type="RefSeq" id="XP_028043007.1"/>
    </source>
</evidence>
<organism evidence="2 3">
    <name type="scientific">Bombyx mandarina</name>
    <name type="common">Wild silk moth</name>
    <name type="synonym">Wild silkworm</name>
    <dbReference type="NCBI Taxonomy" id="7092"/>
    <lineage>
        <taxon>Eukaryota</taxon>
        <taxon>Metazoa</taxon>
        <taxon>Ecdysozoa</taxon>
        <taxon>Arthropoda</taxon>
        <taxon>Hexapoda</taxon>
        <taxon>Insecta</taxon>
        <taxon>Pterygota</taxon>
        <taxon>Neoptera</taxon>
        <taxon>Endopterygota</taxon>
        <taxon>Lepidoptera</taxon>
        <taxon>Glossata</taxon>
        <taxon>Ditrysia</taxon>
        <taxon>Bombycoidea</taxon>
        <taxon>Bombycidae</taxon>
        <taxon>Bombycinae</taxon>
        <taxon>Bombyx</taxon>
    </lineage>
</organism>
<proteinExistence type="predicted"/>
<evidence type="ECO:0000259" key="1">
    <source>
        <dbReference type="Pfam" id="PF13358"/>
    </source>
</evidence>
<dbReference type="Gene3D" id="3.30.420.10">
    <property type="entry name" value="Ribonuclease H-like superfamily/Ribonuclease H"/>
    <property type="match status" value="1"/>
</dbReference>
<dbReference type="Pfam" id="PF13358">
    <property type="entry name" value="DDE_3"/>
    <property type="match status" value="1"/>
</dbReference>
<dbReference type="PANTHER" id="PTHR33939">
    <property type="entry name" value="PROTEIN CBG22215"/>
    <property type="match status" value="1"/>
</dbReference>
<dbReference type="RefSeq" id="XP_028043007.1">
    <property type="nucleotide sequence ID" value="XM_028187206.1"/>
</dbReference>
<keyword evidence="2" id="KW-1185">Reference proteome</keyword>
<dbReference type="GO" id="GO:0003676">
    <property type="term" value="F:nucleic acid binding"/>
    <property type="evidence" value="ECO:0007669"/>
    <property type="project" value="InterPro"/>
</dbReference>
<accession>A0A6J2KPW4</accession>
<name>A0A6J2KPW4_BOMMA</name>
<reference evidence="3" key="1">
    <citation type="submission" date="2025-08" db="UniProtKB">
        <authorList>
            <consortium name="RefSeq"/>
        </authorList>
    </citation>
    <scope>IDENTIFICATION</scope>
    <source>
        <tissue evidence="3">Silk gland</tissue>
    </source>
</reference>